<dbReference type="Proteomes" id="UP000499080">
    <property type="component" value="Unassembled WGS sequence"/>
</dbReference>
<gene>
    <name evidence="1" type="ORF">AVEN_226743_1</name>
</gene>
<evidence type="ECO:0000313" key="2">
    <source>
        <dbReference type="Proteomes" id="UP000499080"/>
    </source>
</evidence>
<accession>A0A4Y2K2U6</accession>
<organism evidence="1 2">
    <name type="scientific">Araneus ventricosus</name>
    <name type="common">Orbweaver spider</name>
    <name type="synonym">Epeira ventricosa</name>
    <dbReference type="NCBI Taxonomy" id="182803"/>
    <lineage>
        <taxon>Eukaryota</taxon>
        <taxon>Metazoa</taxon>
        <taxon>Ecdysozoa</taxon>
        <taxon>Arthropoda</taxon>
        <taxon>Chelicerata</taxon>
        <taxon>Arachnida</taxon>
        <taxon>Araneae</taxon>
        <taxon>Araneomorphae</taxon>
        <taxon>Entelegynae</taxon>
        <taxon>Araneoidea</taxon>
        <taxon>Araneidae</taxon>
        <taxon>Araneus</taxon>
    </lineage>
</organism>
<comment type="caution">
    <text evidence="1">The sequence shown here is derived from an EMBL/GenBank/DDBJ whole genome shotgun (WGS) entry which is preliminary data.</text>
</comment>
<reference evidence="1 2" key="1">
    <citation type="journal article" date="2019" name="Sci. Rep.">
        <title>Orb-weaving spider Araneus ventricosus genome elucidates the spidroin gene catalogue.</title>
        <authorList>
            <person name="Kono N."/>
            <person name="Nakamura H."/>
            <person name="Ohtoshi R."/>
            <person name="Moran D.A.P."/>
            <person name="Shinohara A."/>
            <person name="Yoshida Y."/>
            <person name="Fujiwara M."/>
            <person name="Mori M."/>
            <person name="Tomita M."/>
            <person name="Arakawa K."/>
        </authorList>
    </citation>
    <scope>NUCLEOTIDE SEQUENCE [LARGE SCALE GENOMIC DNA]</scope>
</reference>
<dbReference type="EMBL" id="BGPR01112959">
    <property type="protein sequence ID" value="GBM96644.1"/>
    <property type="molecule type" value="Genomic_DNA"/>
</dbReference>
<name>A0A4Y2K2U6_ARAVE</name>
<evidence type="ECO:0000313" key="1">
    <source>
        <dbReference type="EMBL" id="GBM96644.1"/>
    </source>
</evidence>
<sequence>MYVRLSVCEHDDEKTQQDRWMKLYSYGIITRLVDLCRILDQIHQMVDYSNGYENRQWMYNESSPTKRIMENDALITNIPETHEAQVTALVQIRNTSRQKITYNNSNRTFNSIYQITSSHCEQKSKEIPQTHSLVSTPPCIYSFPT</sequence>
<keyword evidence="2" id="KW-1185">Reference proteome</keyword>
<proteinExistence type="predicted"/>
<dbReference type="AlphaFoldDB" id="A0A4Y2K2U6"/>
<protein>
    <submittedName>
        <fullName evidence="1">Uncharacterized protein</fullName>
    </submittedName>
</protein>